<gene>
    <name evidence="2" type="ORF">HHL28_09945</name>
</gene>
<dbReference type="Gene3D" id="3.40.630.30">
    <property type="match status" value="1"/>
</dbReference>
<evidence type="ECO:0000259" key="1">
    <source>
        <dbReference type="Pfam" id="PF00583"/>
    </source>
</evidence>
<dbReference type="KEGG" id="acru:HHL28_09945"/>
<dbReference type="CDD" id="cd04301">
    <property type="entry name" value="NAT_SF"/>
    <property type="match status" value="1"/>
</dbReference>
<dbReference type="SUPFAM" id="SSF55729">
    <property type="entry name" value="Acyl-CoA N-acyltransferases (Nat)"/>
    <property type="match status" value="1"/>
</dbReference>
<dbReference type="InterPro" id="IPR000182">
    <property type="entry name" value="GNAT_dom"/>
</dbReference>
<reference evidence="2" key="1">
    <citation type="submission" date="2020-04" db="EMBL/GenBank/DDBJ databases">
        <title>A desert anoxygenic phototrophic bacterium fixes CO2 using RubisCO under aerobic conditions.</title>
        <authorList>
            <person name="Tang K."/>
        </authorList>
    </citation>
    <scope>NUCLEOTIDE SEQUENCE [LARGE SCALE GENOMIC DNA]</scope>
    <source>
        <strain evidence="2">MIMtkB3</strain>
    </source>
</reference>
<feature type="domain" description="N-acetyltransferase" evidence="1">
    <location>
        <begin position="43"/>
        <end position="133"/>
    </location>
</feature>
<dbReference type="GO" id="GO:0016747">
    <property type="term" value="F:acyltransferase activity, transferring groups other than amino-acyl groups"/>
    <property type="evidence" value="ECO:0007669"/>
    <property type="project" value="InterPro"/>
</dbReference>
<name>A0A858R858_9PROT</name>
<evidence type="ECO:0000313" key="3">
    <source>
        <dbReference type="Proteomes" id="UP000501891"/>
    </source>
</evidence>
<proteinExistence type="predicted"/>
<dbReference type="Pfam" id="PF00583">
    <property type="entry name" value="Acetyltransf_1"/>
    <property type="match status" value="1"/>
</dbReference>
<protein>
    <submittedName>
        <fullName evidence="2">GNAT family N-acetyltransferase</fullName>
    </submittedName>
</protein>
<evidence type="ECO:0000313" key="2">
    <source>
        <dbReference type="EMBL" id="QJE73373.1"/>
    </source>
</evidence>
<keyword evidence="3" id="KW-1185">Reference proteome</keyword>
<accession>A0A858R858</accession>
<dbReference type="Proteomes" id="UP000501891">
    <property type="component" value="Chromosome"/>
</dbReference>
<dbReference type="InterPro" id="IPR016181">
    <property type="entry name" value="Acyl_CoA_acyltransferase"/>
</dbReference>
<dbReference type="AlphaFoldDB" id="A0A858R858"/>
<sequence length="203" mass="21609">MPEETFEFENLPFDPARHGAAVERIAGEALGEGYFTDLAAIAARDGVMFLVATGPEGVVGFAYAWMVPRGRLAVELPRLAEAGFPDDVRALDGEGRVAIVQTIAVSSAMRGRGIASRLFGAVEGRLAGLGAGVFLVPAWCDGTRTNLEGVLVKGGYRHLADIGAYWKEGCDAGAFRCPARGEVCRCGVRFFLKRSPILLFGSQ</sequence>
<dbReference type="EMBL" id="CP051775">
    <property type="protein sequence ID" value="QJE73373.1"/>
    <property type="molecule type" value="Genomic_DNA"/>
</dbReference>
<organism evidence="2 3">
    <name type="scientific">Aerophototrophica crusticola</name>
    <dbReference type="NCBI Taxonomy" id="1709002"/>
    <lineage>
        <taxon>Bacteria</taxon>
        <taxon>Pseudomonadati</taxon>
        <taxon>Pseudomonadota</taxon>
        <taxon>Alphaproteobacteria</taxon>
        <taxon>Rhodospirillales</taxon>
        <taxon>Rhodospirillaceae</taxon>
        <taxon>Aerophototrophica</taxon>
    </lineage>
</organism>